<sequence length="497" mass="55909">MLVNVLKNRISAPETSLPIFNRSHSYLHNCLGHQSVIKIARQHDIERKDKICGIDWTCDGDKLVYCTRSEIYVMDPNKFIPFTTLSGKWLKGIPSKVNNYQLICASLNKPAIEFYDTRASLTKFEIDIPCEMLLNVAWSSDNRRIITGDKTDNLFLIDLRFPRPFNLHLPLEKKKEDYSINKSSDYKQSLLIQEGLSSNDKEYIDIGSNKQDKGINIVDILFEDVLKESPYSIVGNKKSTEEINDIIISSDNKNIIMARHDGKIEVISMDINNSNIINNDNDQFYSRNNTSSNINSCLVDDVSSSKSCIGGVDSLNDNNSNIFNDRINSNLTGTLFNMHLYGSTSVVESSNIIASFGYDQTISLFDLDRKTVTSTLNNIDGYISTMKFNNKNNEIFSVGITSEKRRNNDDPNDTLMLCNSELKILGRFDIPGRITSSSWHPNRNILIFSCNSLDNNNTNNTSSSNSGANTSSIHYNKIISSGLNGPNIPFVGFLTIE</sequence>
<evidence type="ECO:0000313" key="2">
    <source>
        <dbReference type="Proteomes" id="UP001311799"/>
    </source>
</evidence>
<dbReference type="Proteomes" id="UP001311799">
    <property type="component" value="Unassembled WGS sequence"/>
</dbReference>
<organism evidence="1 2">
    <name type="scientific">Cryptosporidium xiaoi</name>
    <dbReference type="NCBI Taxonomy" id="659607"/>
    <lineage>
        <taxon>Eukaryota</taxon>
        <taxon>Sar</taxon>
        <taxon>Alveolata</taxon>
        <taxon>Apicomplexa</taxon>
        <taxon>Conoidasida</taxon>
        <taxon>Coccidia</taxon>
        <taxon>Eucoccidiorida</taxon>
        <taxon>Eimeriorina</taxon>
        <taxon>Cryptosporidiidae</taxon>
        <taxon>Cryptosporidium</taxon>
    </lineage>
</organism>
<reference evidence="1 2" key="1">
    <citation type="submission" date="2023-10" db="EMBL/GenBank/DDBJ databases">
        <title>Comparative genomics analysis reveals potential genetic determinants of host preference in Cryptosporidium xiaoi.</title>
        <authorList>
            <person name="Xiao L."/>
            <person name="Li J."/>
        </authorList>
    </citation>
    <scope>NUCLEOTIDE SEQUENCE [LARGE SCALE GENOMIC DNA]</scope>
    <source>
        <strain evidence="1 2">52996</strain>
    </source>
</reference>
<name>A0AAV9XVY5_9CRYT</name>
<protein>
    <submittedName>
        <fullName evidence="1">WD40 repeat</fullName>
    </submittedName>
</protein>
<dbReference type="AlphaFoldDB" id="A0AAV9XVY5"/>
<gene>
    <name evidence="1" type="ORF">RS030_3406</name>
</gene>
<proteinExistence type="predicted"/>
<dbReference type="InterPro" id="IPR015943">
    <property type="entry name" value="WD40/YVTN_repeat-like_dom_sf"/>
</dbReference>
<dbReference type="EMBL" id="JAWDEY010000031">
    <property type="protein sequence ID" value="KAK6588658.1"/>
    <property type="molecule type" value="Genomic_DNA"/>
</dbReference>
<accession>A0AAV9XVY5</accession>
<keyword evidence="2" id="KW-1185">Reference proteome</keyword>
<dbReference type="SUPFAM" id="SSF63829">
    <property type="entry name" value="Calcium-dependent phosphotriesterase"/>
    <property type="match status" value="1"/>
</dbReference>
<dbReference type="Gene3D" id="2.130.10.10">
    <property type="entry name" value="YVTN repeat-like/Quinoprotein amine dehydrogenase"/>
    <property type="match status" value="2"/>
</dbReference>
<comment type="caution">
    <text evidence="1">The sequence shown here is derived from an EMBL/GenBank/DDBJ whole genome shotgun (WGS) entry which is preliminary data.</text>
</comment>
<evidence type="ECO:0000313" key="1">
    <source>
        <dbReference type="EMBL" id="KAK6588658.1"/>
    </source>
</evidence>